<keyword evidence="2" id="KW-0732">Signal</keyword>
<evidence type="ECO:0000313" key="3">
    <source>
        <dbReference type="EMBL" id="CAF1140429.1"/>
    </source>
</evidence>
<organism evidence="3 4">
    <name type="scientific">Rotaria sordida</name>
    <dbReference type="NCBI Taxonomy" id="392033"/>
    <lineage>
        <taxon>Eukaryota</taxon>
        <taxon>Metazoa</taxon>
        <taxon>Spiralia</taxon>
        <taxon>Gnathifera</taxon>
        <taxon>Rotifera</taxon>
        <taxon>Eurotatoria</taxon>
        <taxon>Bdelloidea</taxon>
        <taxon>Philodinida</taxon>
        <taxon>Philodinidae</taxon>
        <taxon>Rotaria</taxon>
    </lineage>
</organism>
<gene>
    <name evidence="3" type="ORF">ZHD862_LOCUS19614</name>
</gene>
<protein>
    <submittedName>
        <fullName evidence="3">Uncharacterized protein</fullName>
    </submittedName>
</protein>
<feature type="transmembrane region" description="Helical" evidence="1">
    <location>
        <begin position="506"/>
        <end position="525"/>
    </location>
</feature>
<keyword evidence="1" id="KW-0472">Membrane</keyword>
<dbReference type="EMBL" id="CAJNOT010001074">
    <property type="protein sequence ID" value="CAF1140429.1"/>
    <property type="molecule type" value="Genomic_DNA"/>
</dbReference>
<keyword evidence="1" id="KW-0812">Transmembrane</keyword>
<feature type="chain" id="PRO_5032588914" evidence="2">
    <location>
        <begin position="16"/>
        <end position="531"/>
    </location>
</feature>
<name>A0A814RXV3_9BILA</name>
<dbReference type="AlphaFoldDB" id="A0A814RXV3"/>
<evidence type="ECO:0000256" key="2">
    <source>
        <dbReference type="SAM" id="SignalP"/>
    </source>
</evidence>
<keyword evidence="1" id="KW-1133">Transmembrane helix</keyword>
<evidence type="ECO:0000313" key="4">
    <source>
        <dbReference type="Proteomes" id="UP000663864"/>
    </source>
</evidence>
<evidence type="ECO:0000256" key="1">
    <source>
        <dbReference type="SAM" id="Phobius"/>
    </source>
</evidence>
<proteinExistence type="predicted"/>
<sequence length="531" mass="63675">MFYFIIIFLFHSIRMNYIEIIINETTRIDSFQKTNIFIIERVYTRNKQEILLKRPLLLYLYIESAEIYPLEYLKSINNKLFPISFQHFQTENNSKKNIKQSTFCGYDSFDIHTAKPIKEFSCKHCLNQTCQTTTHCIRMDDYWYDVYDIDSRQLHFSLSLHIYELEDDFTWTLLLKTDLIDFPFVNKTTEIADIQITSLTTNEHSISNILLNEYKYLLKFHNEFMVINKSELNLDEDNICKKIVNTTDDQICSIECSKNQPFDFWLVDKSNEMNKQPFHYVFQPHLDLPIHEYNHKFKFLIPYKHQFHLNITFKQNQSIGFECLISIIEISIESFSKYTFQIALIINNTGLSQCSIRISFKQNQFKNSYFIKQEYPYEYHISPMYEQLIFFTISIKRRQWKRIIFSPMYIQAKVNDLSTNSTLVERQFLLKYGHHCVCISICRCQCFKNTLIPNLSQLKCVSMLESDINQAGLSYVNHDRILKLLINHKNPMIEMMNEQSRYIRKWFLFIAVFALCLNILLVFTVNKQERR</sequence>
<accession>A0A814RXV3</accession>
<feature type="signal peptide" evidence="2">
    <location>
        <begin position="1"/>
        <end position="15"/>
    </location>
</feature>
<reference evidence="3" key="1">
    <citation type="submission" date="2021-02" db="EMBL/GenBank/DDBJ databases">
        <authorList>
            <person name="Nowell W R."/>
        </authorList>
    </citation>
    <scope>NUCLEOTIDE SEQUENCE</scope>
</reference>
<dbReference type="Proteomes" id="UP000663864">
    <property type="component" value="Unassembled WGS sequence"/>
</dbReference>
<comment type="caution">
    <text evidence="3">The sequence shown here is derived from an EMBL/GenBank/DDBJ whole genome shotgun (WGS) entry which is preliminary data.</text>
</comment>